<accession>A0A6S6UED7</accession>
<dbReference type="AlphaFoldDB" id="A0A6S6UED7"/>
<reference evidence="1" key="1">
    <citation type="submission" date="2020-01" db="EMBL/GenBank/DDBJ databases">
        <authorList>
            <person name="Meier V. D."/>
            <person name="Meier V D."/>
        </authorList>
    </citation>
    <scope>NUCLEOTIDE SEQUENCE</scope>
    <source>
        <strain evidence="1">HLG_WM_MAG_10</strain>
    </source>
</reference>
<gene>
    <name evidence="1" type="ORF">HELGO_WM26893</name>
</gene>
<organism evidence="1">
    <name type="scientific">uncultured Aureispira sp</name>
    <dbReference type="NCBI Taxonomy" id="1331704"/>
    <lineage>
        <taxon>Bacteria</taxon>
        <taxon>Pseudomonadati</taxon>
        <taxon>Bacteroidota</taxon>
        <taxon>Saprospiria</taxon>
        <taxon>Saprospirales</taxon>
        <taxon>Saprospiraceae</taxon>
        <taxon>Aureispira</taxon>
        <taxon>environmental samples</taxon>
    </lineage>
</organism>
<protein>
    <submittedName>
        <fullName evidence="1">Uncharacterized protein</fullName>
    </submittedName>
</protein>
<proteinExistence type="predicted"/>
<name>A0A6S6UED7_9BACT</name>
<sequence length="130" mass="15086">MAEFDGIDIIEDELYDDSQEGDALWLSTRFEIKAMLGLDKLPDLQGILFAIGLQELGQLRDEFTKEDRQDLMHIAVCRLLSYDGYYELEGYDEDGWPHWKQLAIPPAGRPQQEVLLRKKIAEYIEHVKNS</sequence>
<dbReference type="EMBL" id="CACVAQ010000542">
    <property type="protein sequence ID" value="CAA6830238.1"/>
    <property type="molecule type" value="Genomic_DNA"/>
</dbReference>
<evidence type="ECO:0000313" key="1">
    <source>
        <dbReference type="EMBL" id="CAA6830238.1"/>
    </source>
</evidence>